<comment type="catalytic activity">
    <reaction evidence="6">
        <text>2 a quinone + NADH + H(+) = 2 a 1,4-benzosemiquinone + NAD(+)</text>
        <dbReference type="Rhea" id="RHEA:65952"/>
        <dbReference type="ChEBI" id="CHEBI:15378"/>
        <dbReference type="ChEBI" id="CHEBI:57540"/>
        <dbReference type="ChEBI" id="CHEBI:57945"/>
        <dbReference type="ChEBI" id="CHEBI:132124"/>
        <dbReference type="ChEBI" id="CHEBI:134225"/>
    </reaction>
</comment>
<dbReference type="GO" id="GO:0016652">
    <property type="term" value="F:oxidoreductase activity, acting on NAD(P)H as acceptor"/>
    <property type="evidence" value="ECO:0007669"/>
    <property type="project" value="UniProtKB-UniRule"/>
</dbReference>
<dbReference type="OrthoDB" id="9805013at2"/>
<comment type="function">
    <text evidence="6">Also exhibits azoreductase activity. Catalyzes the reductive cleavage of the azo bond in aromatic azo compounds to the corresponding amines.</text>
</comment>
<comment type="similarity">
    <text evidence="6">Belongs to the azoreductase type 1 family.</text>
</comment>
<reference evidence="8 9" key="1">
    <citation type="submission" date="2015-03" db="EMBL/GenBank/DDBJ databases">
        <authorList>
            <person name="Abdul Halim M."/>
        </authorList>
    </citation>
    <scope>NUCLEOTIDE SEQUENCE [LARGE SCALE GENOMIC DNA]</scope>
    <source>
        <strain evidence="8 9">ATCC 35681</strain>
    </source>
</reference>
<evidence type="ECO:0000256" key="4">
    <source>
        <dbReference type="ARBA" id="ARBA00023027"/>
    </source>
</evidence>
<evidence type="ECO:0000256" key="6">
    <source>
        <dbReference type="HAMAP-Rule" id="MF_01216"/>
    </source>
</evidence>
<comment type="function">
    <text evidence="6">Quinone reductase that provides resistance to thiol-specific stress caused by electrophilic quinones.</text>
</comment>
<comment type="subunit">
    <text evidence="6">Homodimer.</text>
</comment>
<keyword evidence="2 6" id="KW-0288">FMN</keyword>
<dbReference type="PANTHER" id="PTHR43741">
    <property type="entry name" value="FMN-DEPENDENT NADH-AZOREDUCTASE 1"/>
    <property type="match status" value="1"/>
</dbReference>
<dbReference type="SUPFAM" id="SSF52218">
    <property type="entry name" value="Flavoproteins"/>
    <property type="match status" value="1"/>
</dbReference>
<evidence type="ECO:0000313" key="9">
    <source>
        <dbReference type="Proteomes" id="UP000034189"/>
    </source>
</evidence>
<dbReference type="InterPro" id="IPR050104">
    <property type="entry name" value="FMN-dep_NADH:Q_OxRdtase_AzoR1"/>
</dbReference>
<proteinExistence type="inferred from homology"/>
<comment type="caution">
    <text evidence="6">Lacks conserved residue(s) required for the propagation of feature annotation.</text>
</comment>
<keyword evidence="4 6" id="KW-0520">NAD</keyword>
<dbReference type="HOGENOM" id="CLU_088964_3_1_9"/>
<keyword evidence="3 6" id="KW-0560">Oxidoreductase</keyword>
<dbReference type="InterPro" id="IPR023048">
    <property type="entry name" value="NADH:quinone_OxRdtase_FMN_depd"/>
</dbReference>
<evidence type="ECO:0000256" key="1">
    <source>
        <dbReference type="ARBA" id="ARBA00022630"/>
    </source>
</evidence>
<organism evidence="8 9">
    <name type="scientific">Paenibacillus durus ATCC 35681</name>
    <dbReference type="NCBI Taxonomy" id="1333534"/>
    <lineage>
        <taxon>Bacteria</taxon>
        <taxon>Bacillati</taxon>
        <taxon>Bacillota</taxon>
        <taxon>Bacilli</taxon>
        <taxon>Bacillales</taxon>
        <taxon>Paenibacillaceae</taxon>
        <taxon>Paenibacillus</taxon>
    </lineage>
</organism>
<dbReference type="Proteomes" id="UP000034189">
    <property type="component" value="Chromosome"/>
</dbReference>
<keyword evidence="1 6" id="KW-0285">Flavoprotein</keyword>
<dbReference type="HAMAP" id="MF_01216">
    <property type="entry name" value="Azoreductase_type1"/>
    <property type="match status" value="1"/>
</dbReference>
<dbReference type="EC" id="1.7.1.17" evidence="6"/>
<comment type="cofactor">
    <cofactor evidence="6">
        <name>FMN</name>
        <dbReference type="ChEBI" id="CHEBI:58210"/>
    </cofactor>
    <text evidence="6">Binds 1 FMN per subunit.</text>
</comment>
<dbReference type="Pfam" id="PF02525">
    <property type="entry name" value="Flavodoxin_2"/>
    <property type="match status" value="1"/>
</dbReference>
<name>A0A0F7F7B1_PAEDU</name>
<evidence type="ECO:0000256" key="3">
    <source>
        <dbReference type="ARBA" id="ARBA00023002"/>
    </source>
</evidence>
<dbReference type="PATRIC" id="fig|1333534.5.peg.145"/>
<dbReference type="InterPro" id="IPR029039">
    <property type="entry name" value="Flavoprotein-like_sf"/>
</dbReference>
<dbReference type="GO" id="GO:0016655">
    <property type="term" value="F:oxidoreductase activity, acting on NAD(P)H, quinone or similar compound as acceptor"/>
    <property type="evidence" value="ECO:0007669"/>
    <property type="project" value="InterPro"/>
</dbReference>
<evidence type="ECO:0000256" key="2">
    <source>
        <dbReference type="ARBA" id="ARBA00022643"/>
    </source>
</evidence>
<protein>
    <recommendedName>
        <fullName evidence="6">FMN dependent NADH:quinone oxidoreductase</fullName>
        <ecNumber evidence="6">1.6.5.-</ecNumber>
    </recommendedName>
    <alternativeName>
        <fullName evidence="6">Azo-dye reductase</fullName>
    </alternativeName>
    <alternativeName>
        <fullName evidence="6">FMN-dependent NADH-azo compound oxidoreductase</fullName>
    </alternativeName>
    <alternativeName>
        <fullName evidence="6">FMN-dependent NADH-azoreductase</fullName>
        <ecNumber evidence="6">1.7.1.17</ecNumber>
    </alternativeName>
</protein>
<evidence type="ECO:0000259" key="7">
    <source>
        <dbReference type="Pfam" id="PF02525"/>
    </source>
</evidence>
<dbReference type="EC" id="1.6.5.-" evidence="6"/>
<evidence type="ECO:0000256" key="5">
    <source>
        <dbReference type="ARBA" id="ARBA00048542"/>
    </source>
</evidence>
<comment type="catalytic activity">
    <reaction evidence="5">
        <text>N,N-dimethyl-1,4-phenylenediamine + anthranilate + 2 NAD(+) = 2-(4-dimethylaminophenyl)diazenylbenzoate + 2 NADH + 2 H(+)</text>
        <dbReference type="Rhea" id="RHEA:55872"/>
        <dbReference type="ChEBI" id="CHEBI:15378"/>
        <dbReference type="ChEBI" id="CHEBI:15783"/>
        <dbReference type="ChEBI" id="CHEBI:16567"/>
        <dbReference type="ChEBI" id="CHEBI:57540"/>
        <dbReference type="ChEBI" id="CHEBI:57945"/>
        <dbReference type="ChEBI" id="CHEBI:71579"/>
        <dbReference type="EC" id="1.7.1.17"/>
    </reaction>
    <physiologicalReaction direction="right-to-left" evidence="5">
        <dbReference type="Rhea" id="RHEA:55874"/>
    </physiologicalReaction>
</comment>
<dbReference type="NCBIfam" id="NF010075">
    <property type="entry name" value="PRK13556.1"/>
    <property type="match status" value="1"/>
</dbReference>
<reference evidence="8 9" key="2">
    <citation type="journal article" date="2016" name="Genome Announc.">
        <title>Genome Sequence of a Gram-Positive Diazotroph, Paenibacillus durus Type Strain ATCC 35681.</title>
        <authorList>
            <person name="Halim M.A."/>
            <person name="Rahman A.Y."/>
            <person name="Sim K.S."/>
            <person name="Yam H.C."/>
            <person name="Rahim A.A."/>
            <person name="Ghazali A.H."/>
            <person name="Najimudin N."/>
        </authorList>
    </citation>
    <scope>NUCLEOTIDE SEQUENCE [LARGE SCALE GENOMIC DNA]</scope>
    <source>
        <strain evidence="8 9">ATCC 35681</strain>
    </source>
</reference>
<gene>
    <name evidence="6" type="primary">azoR</name>
    <name evidence="8" type="ORF">VK70_00645</name>
</gene>
<sequence>MATTLFIKANNRSAEHSVSVRMYDAFLKSYTETHSDDLIVQVNLYQEQLPYLGDSMIVGNYKSANGIALTPEEQATHTIVNQHLEQFLYADKIVIAFPLWNLTVPAILHSYLDYLHQPRKTFQYTAEGLVGLLPDKKVALLNARGGVYADGEEMAVNFVKKHLRVFGIHNVTTIVIEGHNQYPDRSREIIAEGLQNVEQAAKIF</sequence>
<dbReference type="EMBL" id="CP011114">
    <property type="protein sequence ID" value="AKG33302.1"/>
    <property type="molecule type" value="Genomic_DNA"/>
</dbReference>
<feature type="binding site" evidence="6">
    <location>
        <begin position="17"/>
        <end position="19"/>
    </location>
    <ligand>
        <name>FMN</name>
        <dbReference type="ChEBI" id="CHEBI:58210"/>
    </ligand>
</feature>
<dbReference type="AlphaFoldDB" id="A0A0F7F7B1"/>
<feature type="domain" description="Flavodoxin-like fold" evidence="7">
    <location>
        <begin position="3"/>
        <end position="199"/>
    </location>
</feature>
<dbReference type="Gene3D" id="3.40.50.360">
    <property type="match status" value="1"/>
</dbReference>
<dbReference type="GO" id="GO:0010181">
    <property type="term" value="F:FMN binding"/>
    <property type="evidence" value="ECO:0007669"/>
    <property type="project" value="UniProtKB-UniRule"/>
</dbReference>
<evidence type="ECO:0000313" key="8">
    <source>
        <dbReference type="EMBL" id="AKG33302.1"/>
    </source>
</evidence>
<dbReference type="InterPro" id="IPR003680">
    <property type="entry name" value="Flavodoxin_fold"/>
</dbReference>
<dbReference type="GO" id="GO:0009055">
    <property type="term" value="F:electron transfer activity"/>
    <property type="evidence" value="ECO:0007669"/>
    <property type="project" value="UniProtKB-UniRule"/>
</dbReference>
<accession>A0A0F7F7B1</accession>
<dbReference type="PANTHER" id="PTHR43741:SF4">
    <property type="entry name" value="FMN-DEPENDENT NADH:QUINONE OXIDOREDUCTASE"/>
    <property type="match status" value="1"/>
</dbReference>
<dbReference type="RefSeq" id="WP_025694419.1">
    <property type="nucleotide sequence ID" value="NZ_ASQQ01000125.1"/>
</dbReference>